<evidence type="ECO:0000256" key="3">
    <source>
        <dbReference type="ARBA" id="ARBA00022801"/>
    </source>
</evidence>
<gene>
    <name evidence="9" type="primary">DBP1</name>
    <name evidence="9" type="ORF">SPIL2461_LOCUS19055</name>
</gene>
<dbReference type="GO" id="GO:0003676">
    <property type="term" value="F:nucleic acid binding"/>
    <property type="evidence" value="ECO:0007669"/>
    <property type="project" value="InterPro"/>
</dbReference>
<dbReference type="EMBL" id="CAJNIZ010044254">
    <property type="protein sequence ID" value="CAE7683095.1"/>
    <property type="molecule type" value="Genomic_DNA"/>
</dbReference>
<feature type="domain" description="Helicase ATP-binding" evidence="7">
    <location>
        <begin position="1"/>
        <end position="169"/>
    </location>
</feature>
<keyword evidence="5 6" id="KW-0067">ATP-binding</keyword>
<dbReference type="InterPro" id="IPR011545">
    <property type="entry name" value="DEAD/DEAH_box_helicase_dom"/>
</dbReference>
<dbReference type="SMART" id="SM00487">
    <property type="entry name" value="DEXDc"/>
    <property type="match status" value="1"/>
</dbReference>
<dbReference type="SMART" id="SM00490">
    <property type="entry name" value="HELICc"/>
    <property type="match status" value="1"/>
</dbReference>
<dbReference type="Gene3D" id="3.40.50.300">
    <property type="entry name" value="P-loop containing nucleotide triphosphate hydrolases"/>
    <property type="match status" value="2"/>
</dbReference>
<comment type="caution">
    <text evidence="9">The sequence shown here is derived from an EMBL/GenBank/DDBJ whole genome shotgun (WGS) entry which is preliminary data.</text>
</comment>
<evidence type="ECO:0000313" key="10">
    <source>
        <dbReference type="Proteomes" id="UP000649617"/>
    </source>
</evidence>
<protein>
    <recommendedName>
        <fullName evidence="1">RNA helicase</fullName>
        <ecNumber evidence="1">3.6.4.13</ecNumber>
    </recommendedName>
</protein>
<evidence type="ECO:0000256" key="1">
    <source>
        <dbReference type="ARBA" id="ARBA00012552"/>
    </source>
</evidence>
<comment type="similarity">
    <text evidence="6">Belongs to the DEAD box helicase family.</text>
</comment>
<dbReference type="PROSITE" id="PS00039">
    <property type="entry name" value="DEAD_ATP_HELICASE"/>
    <property type="match status" value="1"/>
</dbReference>
<dbReference type="PANTHER" id="PTHR47958">
    <property type="entry name" value="ATP-DEPENDENT RNA HELICASE DBP3"/>
    <property type="match status" value="1"/>
</dbReference>
<accession>A0A812WSZ2</accession>
<dbReference type="PROSITE" id="PS51194">
    <property type="entry name" value="HELICASE_CTER"/>
    <property type="match status" value="1"/>
</dbReference>
<keyword evidence="2 6" id="KW-0547">Nucleotide-binding</keyword>
<feature type="domain" description="Helicase C-terminal" evidence="8">
    <location>
        <begin position="180"/>
        <end position="353"/>
    </location>
</feature>
<evidence type="ECO:0000259" key="8">
    <source>
        <dbReference type="PROSITE" id="PS51194"/>
    </source>
</evidence>
<organism evidence="9 10">
    <name type="scientific">Symbiodinium pilosum</name>
    <name type="common">Dinoflagellate</name>
    <dbReference type="NCBI Taxonomy" id="2952"/>
    <lineage>
        <taxon>Eukaryota</taxon>
        <taxon>Sar</taxon>
        <taxon>Alveolata</taxon>
        <taxon>Dinophyceae</taxon>
        <taxon>Suessiales</taxon>
        <taxon>Symbiodiniaceae</taxon>
        <taxon>Symbiodinium</taxon>
    </lineage>
</organism>
<keyword evidence="3 6" id="KW-0378">Hydrolase</keyword>
<proteinExistence type="inferred from homology"/>
<sequence length="442" mass="47632">MVCSQTGSGKTVAYLLPVLQLLLGSRQRGPKRPGAVVLAPTRELAAQIAGEASWLVAGTSIKVAAIYGGVPYKTTRDALRGRADLLVATPGRLEDACDRGDVVLRDVEAAVLDEADRMLDLGFEDQIRILLTRRMPPTGRGRQTAMFSATFGPGVQHLAADFLDAYTFVAVGRVGGAARTVEQRLVWVEDQQKAQALLGTLLALENSVQGPCSILVFANTKDGVRLIEGKVRSWNFRAFSIHGDKKQDAREKALHLFRQHTEGHGSRGRAAVLVATDVAARGLDIPDITCVVHFDLPKRIDDFVHRSGRTGRLGRKGISIGFANAQAKGLSKDLAKCLAEAGAKVPSWLLGMAISLGEDLESLQAMEQSSAGGVYGAQDVRLQGAGVQTAAERREAQKLRSFAEEREALRMAKDHFGQMLRRMLTVTSSIPTSSNRKTVLCG</sequence>
<evidence type="ECO:0000256" key="6">
    <source>
        <dbReference type="RuleBase" id="RU000492"/>
    </source>
</evidence>
<dbReference type="CDD" id="cd18787">
    <property type="entry name" value="SF2_C_DEAD"/>
    <property type="match status" value="1"/>
</dbReference>
<dbReference type="Pfam" id="PF00270">
    <property type="entry name" value="DEAD"/>
    <property type="match status" value="1"/>
</dbReference>
<name>A0A812WSZ2_SYMPI</name>
<evidence type="ECO:0000256" key="5">
    <source>
        <dbReference type="ARBA" id="ARBA00022840"/>
    </source>
</evidence>
<reference evidence="9" key="1">
    <citation type="submission" date="2021-02" db="EMBL/GenBank/DDBJ databases">
        <authorList>
            <person name="Dougan E. K."/>
            <person name="Rhodes N."/>
            <person name="Thang M."/>
            <person name="Chan C."/>
        </authorList>
    </citation>
    <scope>NUCLEOTIDE SEQUENCE</scope>
</reference>
<dbReference type="GO" id="GO:0003724">
    <property type="term" value="F:RNA helicase activity"/>
    <property type="evidence" value="ECO:0007669"/>
    <property type="project" value="UniProtKB-EC"/>
</dbReference>
<keyword evidence="4 6" id="KW-0347">Helicase</keyword>
<dbReference type="InterPro" id="IPR001650">
    <property type="entry name" value="Helicase_C-like"/>
</dbReference>
<dbReference type="Pfam" id="PF00271">
    <property type="entry name" value="Helicase_C"/>
    <property type="match status" value="1"/>
</dbReference>
<dbReference type="InterPro" id="IPR014001">
    <property type="entry name" value="Helicase_ATP-bd"/>
</dbReference>
<dbReference type="AlphaFoldDB" id="A0A812WSZ2"/>
<evidence type="ECO:0000256" key="4">
    <source>
        <dbReference type="ARBA" id="ARBA00022806"/>
    </source>
</evidence>
<dbReference type="InterPro" id="IPR027417">
    <property type="entry name" value="P-loop_NTPase"/>
</dbReference>
<evidence type="ECO:0000256" key="2">
    <source>
        <dbReference type="ARBA" id="ARBA00022741"/>
    </source>
</evidence>
<dbReference type="OrthoDB" id="196131at2759"/>
<dbReference type="InterPro" id="IPR000629">
    <property type="entry name" value="RNA-helicase_DEAD-box_CS"/>
</dbReference>
<dbReference type="Proteomes" id="UP000649617">
    <property type="component" value="Unassembled WGS sequence"/>
</dbReference>
<keyword evidence="10" id="KW-1185">Reference proteome</keyword>
<dbReference type="SUPFAM" id="SSF52540">
    <property type="entry name" value="P-loop containing nucleoside triphosphate hydrolases"/>
    <property type="match status" value="1"/>
</dbReference>
<dbReference type="GO" id="GO:0005524">
    <property type="term" value="F:ATP binding"/>
    <property type="evidence" value="ECO:0007669"/>
    <property type="project" value="UniProtKB-KW"/>
</dbReference>
<evidence type="ECO:0000259" key="7">
    <source>
        <dbReference type="PROSITE" id="PS51192"/>
    </source>
</evidence>
<dbReference type="GO" id="GO:0016787">
    <property type="term" value="F:hydrolase activity"/>
    <property type="evidence" value="ECO:0007669"/>
    <property type="project" value="UniProtKB-KW"/>
</dbReference>
<dbReference type="PROSITE" id="PS51192">
    <property type="entry name" value="HELICASE_ATP_BIND_1"/>
    <property type="match status" value="1"/>
</dbReference>
<evidence type="ECO:0000313" key="9">
    <source>
        <dbReference type="EMBL" id="CAE7683095.1"/>
    </source>
</evidence>
<dbReference type="EC" id="3.6.4.13" evidence="1"/>